<dbReference type="RefSeq" id="WP_069480514.1">
    <property type="nucleotide sequence ID" value="NZ_KV766182.1"/>
</dbReference>
<dbReference type="InterPro" id="IPR010982">
    <property type="entry name" value="Lambda_DNA-bd_dom_sf"/>
</dbReference>
<gene>
    <name evidence="2" type="ORF">BG258_05685</name>
</gene>
<proteinExistence type="predicted"/>
<feature type="domain" description="HTH cro/C1-type" evidence="1">
    <location>
        <begin position="8"/>
        <end position="62"/>
    </location>
</feature>
<evidence type="ECO:0000313" key="2">
    <source>
        <dbReference type="EMBL" id="ODV55428.1"/>
    </source>
</evidence>
<dbReference type="InterPro" id="IPR001387">
    <property type="entry name" value="Cro/C1-type_HTH"/>
</dbReference>
<dbReference type="Gene3D" id="1.10.260.40">
    <property type="entry name" value="lambda repressor-like DNA-binding domains"/>
    <property type="match status" value="1"/>
</dbReference>
<protein>
    <recommendedName>
        <fullName evidence="1">HTH cro/C1-type domain-containing protein</fullName>
    </recommendedName>
</protein>
<name>A0A1E4R4V0_9BACI</name>
<sequence length="77" mass="8812">MSTVHLKIEEIRKRKGGTKSHIARCCGHTPQWYSKVSKGEIVLDVNKIERIASILEVDVTNFFEKKLNDALNFKQLA</sequence>
<reference evidence="2 3" key="1">
    <citation type="submission" date="2016-09" db="EMBL/GenBank/DDBJ databases">
        <title>Draft genome sequence of the soil isolate, Lysinibacillus fusiformis M5, a potential hypoxanthine producer.</title>
        <authorList>
            <person name="Gallegos-Monterrosa R."/>
            <person name="Maroti G."/>
            <person name="Balint B."/>
            <person name="Kovacs A.T."/>
        </authorList>
    </citation>
    <scope>NUCLEOTIDE SEQUENCE [LARGE SCALE GENOMIC DNA]</scope>
    <source>
        <strain evidence="2 3">M5</strain>
    </source>
</reference>
<dbReference type="EMBL" id="MECQ01000001">
    <property type="protein sequence ID" value="ODV55428.1"/>
    <property type="molecule type" value="Genomic_DNA"/>
</dbReference>
<dbReference type="GO" id="GO:0003677">
    <property type="term" value="F:DNA binding"/>
    <property type="evidence" value="ECO:0007669"/>
    <property type="project" value="InterPro"/>
</dbReference>
<dbReference type="Proteomes" id="UP000094784">
    <property type="component" value="Unassembled WGS sequence"/>
</dbReference>
<evidence type="ECO:0000259" key="1">
    <source>
        <dbReference type="PROSITE" id="PS50943"/>
    </source>
</evidence>
<dbReference type="OrthoDB" id="2720762at2"/>
<accession>A0A1E4R4V0</accession>
<dbReference type="PROSITE" id="PS50943">
    <property type="entry name" value="HTH_CROC1"/>
    <property type="match status" value="1"/>
</dbReference>
<organism evidence="2 3">
    <name type="scientific">Lysinibacillus fusiformis</name>
    <dbReference type="NCBI Taxonomy" id="28031"/>
    <lineage>
        <taxon>Bacteria</taxon>
        <taxon>Bacillati</taxon>
        <taxon>Bacillota</taxon>
        <taxon>Bacilli</taxon>
        <taxon>Bacillales</taxon>
        <taxon>Bacillaceae</taxon>
        <taxon>Lysinibacillus</taxon>
    </lineage>
</organism>
<evidence type="ECO:0000313" key="3">
    <source>
        <dbReference type="Proteomes" id="UP000094784"/>
    </source>
</evidence>
<dbReference type="SUPFAM" id="SSF47413">
    <property type="entry name" value="lambda repressor-like DNA-binding domains"/>
    <property type="match status" value="1"/>
</dbReference>
<comment type="caution">
    <text evidence="2">The sequence shown here is derived from an EMBL/GenBank/DDBJ whole genome shotgun (WGS) entry which is preliminary data.</text>
</comment>
<dbReference type="AlphaFoldDB" id="A0A1E4R4V0"/>